<evidence type="ECO:0000313" key="1">
    <source>
        <dbReference type="EMBL" id="KKL22203.1"/>
    </source>
</evidence>
<dbReference type="Gene3D" id="2.80.10.50">
    <property type="match status" value="1"/>
</dbReference>
<dbReference type="InterPro" id="IPR035992">
    <property type="entry name" value="Ricin_B-like_lectins"/>
</dbReference>
<accession>A0A0F9EE08</accession>
<gene>
    <name evidence="1" type="ORF">LCGC14_2437810</name>
</gene>
<dbReference type="SUPFAM" id="SSF50370">
    <property type="entry name" value="Ricin B-like lectins"/>
    <property type="match status" value="1"/>
</dbReference>
<organism evidence="1">
    <name type="scientific">marine sediment metagenome</name>
    <dbReference type="NCBI Taxonomy" id="412755"/>
    <lineage>
        <taxon>unclassified sequences</taxon>
        <taxon>metagenomes</taxon>
        <taxon>ecological metagenomes</taxon>
    </lineage>
</organism>
<protein>
    <recommendedName>
        <fullName evidence="2">Ricin B lectin domain-containing protein</fullName>
    </recommendedName>
</protein>
<dbReference type="AlphaFoldDB" id="A0A0F9EE08"/>
<feature type="non-terminal residue" evidence="1">
    <location>
        <position position="1"/>
    </location>
</feature>
<name>A0A0F9EE08_9ZZZZ</name>
<evidence type="ECO:0008006" key="2">
    <source>
        <dbReference type="Google" id="ProtNLM"/>
    </source>
</evidence>
<reference evidence="1" key="1">
    <citation type="journal article" date="2015" name="Nature">
        <title>Complex archaea that bridge the gap between prokaryotes and eukaryotes.</title>
        <authorList>
            <person name="Spang A."/>
            <person name="Saw J.H."/>
            <person name="Jorgensen S.L."/>
            <person name="Zaremba-Niedzwiedzka K."/>
            <person name="Martijn J."/>
            <person name="Lind A.E."/>
            <person name="van Eijk R."/>
            <person name="Schleper C."/>
            <person name="Guy L."/>
            <person name="Ettema T.J."/>
        </authorList>
    </citation>
    <scope>NUCLEOTIDE SEQUENCE</scope>
</reference>
<sequence>VENGLNSNEVGLNVQQWEVNGKTNQQWELIKIN</sequence>
<comment type="caution">
    <text evidence="1">The sequence shown here is derived from an EMBL/GenBank/DDBJ whole genome shotgun (WGS) entry which is preliminary data.</text>
</comment>
<dbReference type="EMBL" id="LAZR01037438">
    <property type="protein sequence ID" value="KKL22203.1"/>
    <property type="molecule type" value="Genomic_DNA"/>
</dbReference>
<proteinExistence type="predicted"/>